<reference evidence="1 3" key="1">
    <citation type="journal article" date="2011" name="Nature">
        <title>The Medicago genome provides insight into the evolution of rhizobial symbioses.</title>
        <authorList>
            <person name="Young N.D."/>
            <person name="Debelle F."/>
            <person name="Oldroyd G.E."/>
            <person name="Geurts R."/>
            <person name="Cannon S.B."/>
            <person name="Udvardi M.K."/>
            <person name="Benedito V.A."/>
            <person name="Mayer K.F."/>
            <person name="Gouzy J."/>
            <person name="Schoof H."/>
            <person name="Van de Peer Y."/>
            <person name="Proost S."/>
            <person name="Cook D.R."/>
            <person name="Meyers B.C."/>
            <person name="Spannagl M."/>
            <person name="Cheung F."/>
            <person name="De Mita S."/>
            <person name="Krishnakumar V."/>
            <person name="Gundlach H."/>
            <person name="Zhou S."/>
            <person name="Mudge J."/>
            <person name="Bharti A.K."/>
            <person name="Murray J.D."/>
            <person name="Naoumkina M.A."/>
            <person name="Rosen B."/>
            <person name="Silverstein K.A."/>
            <person name="Tang H."/>
            <person name="Rombauts S."/>
            <person name="Zhao P.X."/>
            <person name="Zhou P."/>
            <person name="Barbe V."/>
            <person name="Bardou P."/>
            <person name="Bechner M."/>
            <person name="Bellec A."/>
            <person name="Berger A."/>
            <person name="Berges H."/>
            <person name="Bidwell S."/>
            <person name="Bisseling T."/>
            <person name="Choisne N."/>
            <person name="Couloux A."/>
            <person name="Denny R."/>
            <person name="Deshpande S."/>
            <person name="Dai X."/>
            <person name="Doyle J.J."/>
            <person name="Dudez A.M."/>
            <person name="Farmer A.D."/>
            <person name="Fouteau S."/>
            <person name="Franken C."/>
            <person name="Gibelin C."/>
            <person name="Gish J."/>
            <person name="Goldstein S."/>
            <person name="Gonzalez A.J."/>
            <person name="Green P.J."/>
            <person name="Hallab A."/>
            <person name="Hartog M."/>
            <person name="Hua A."/>
            <person name="Humphray S.J."/>
            <person name="Jeong D.H."/>
            <person name="Jing Y."/>
            <person name="Jocker A."/>
            <person name="Kenton S.M."/>
            <person name="Kim D.J."/>
            <person name="Klee K."/>
            <person name="Lai H."/>
            <person name="Lang C."/>
            <person name="Lin S."/>
            <person name="Macmil S.L."/>
            <person name="Magdelenat G."/>
            <person name="Matthews L."/>
            <person name="McCorrison J."/>
            <person name="Monaghan E.L."/>
            <person name="Mun J.H."/>
            <person name="Najar F.Z."/>
            <person name="Nicholson C."/>
            <person name="Noirot C."/>
            <person name="O'Bleness M."/>
            <person name="Paule C.R."/>
            <person name="Poulain J."/>
            <person name="Prion F."/>
            <person name="Qin B."/>
            <person name="Qu C."/>
            <person name="Retzel E.F."/>
            <person name="Riddle C."/>
            <person name="Sallet E."/>
            <person name="Samain S."/>
            <person name="Samson N."/>
            <person name="Sanders I."/>
            <person name="Saurat O."/>
            <person name="Scarpelli C."/>
            <person name="Schiex T."/>
            <person name="Segurens B."/>
            <person name="Severin A.J."/>
            <person name="Sherrier D.J."/>
            <person name="Shi R."/>
            <person name="Sims S."/>
            <person name="Singer S.R."/>
            <person name="Sinharoy S."/>
            <person name="Sterck L."/>
            <person name="Viollet A."/>
            <person name="Wang B.B."/>
            <person name="Wang K."/>
            <person name="Wang M."/>
            <person name="Wang X."/>
            <person name="Warfsmann J."/>
            <person name="Weissenbach J."/>
            <person name="White D.D."/>
            <person name="White J.D."/>
            <person name="Wiley G.B."/>
            <person name="Wincker P."/>
            <person name="Xing Y."/>
            <person name="Yang L."/>
            <person name="Yao Z."/>
            <person name="Ying F."/>
            <person name="Zhai J."/>
            <person name="Zhou L."/>
            <person name="Zuber A."/>
            <person name="Denarie J."/>
            <person name="Dixon R.A."/>
            <person name="May G.D."/>
            <person name="Schwartz D.C."/>
            <person name="Rogers J."/>
            <person name="Quetier F."/>
            <person name="Town C.D."/>
            <person name="Roe B.A."/>
        </authorList>
    </citation>
    <scope>NUCLEOTIDE SEQUENCE [LARGE SCALE GENOMIC DNA]</scope>
    <source>
        <strain evidence="1">A17</strain>
        <strain evidence="2 3">cv. Jemalong A17</strain>
    </source>
</reference>
<name>A0A072VF43_MEDTR</name>
<gene>
    <name evidence="1" type="ordered locus">MTR_1g028060</name>
</gene>
<evidence type="ECO:0000313" key="1">
    <source>
        <dbReference type="EMBL" id="KEH40377.1"/>
    </source>
</evidence>
<evidence type="ECO:0000313" key="2">
    <source>
        <dbReference type="EnsemblPlants" id="KEH40377"/>
    </source>
</evidence>
<reference evidence="1 3" key="2">
    <citation type="journal article" date="2014" name="BMC Genomics">
        <title>An improved genome release (version Mt4.0) for the model legume Medicago truncatula.</title>
        <authorList>
            <person name="Tang H."/>
            <person name="Krishnakumar V."/>
            <person name="Bidwell S."/>
            <person name="Rosen B."/>
            <person name="Chan A."/>
            <person name="Zhou S."/>
            <person name="Gentzbittel L."/>
            <person name="Childs K.L."/>
            <person name="Yandell M."/>
            <person name="Gundlach H."/>
            <person name="Mayer K.F."/>
            <person name="Schwartz D.C."/>
            <person name="Town C.D."/>
        </authorList>
    </citation>
    <scope>GENOME REANNOTATION</scope>
    <source>
        <strain evidence="1">A17</strain>
        <strain evidence="2 3">cv. Jemalong A17</strain>
    </source>
</reference>
<accession>A0A072VF43</accession>
<protein>
    <submittedName>
        <fullName evidence="1 2">Uncharacterized protein</fullName>
    </submittedName>
</protein>
<dbReference type="Proteomes" id="UP000002051">
    <property type="component" value="Unassembled WGS sequence"/>
</dbReference>
<reference evidence="2" key="3">
    <citation type="submission" date="2015-04" db="UniProtKB">
        <authorList>
            <consortium name="EnsemblPlants"/>
        </authorList>
    </citation>
    <scope>IDENTIFICATION</scope>
    <source>
        <strain evidence="2">cv. Jemalong A17</strain>
    </source>
</reference>
<proteinExistence type="predicted"/>
<dbReference type="AlphaFoldDB" id="A0A072VF43"/>
<keyword evidence="3" id="KW-1185">Reference proteome</keyword>
<organism evidence="1 3">
    <name type="scientific">Medicago truncatula</name>
    <name type="common">Barrel medic</name>
    <name type="synonym">Medicago tribuloides</name>
    <dbReference type="NCBI Taxonomy" id="3880"/>
    <lineage>
        <taxon>Eukaryota</taxon>
        <taxon>Viridiplantae</taxon>
        <taxon>Streptophyta</taxon>
        <taxon>Embryophyta</taxon>
        <taxon>Tracheophyta</taxon>
        <taxon>Spermatophyta</taxon>
        <taxon>Magnoliopsida</taxon>
        <taxon>eudicotyledons</taxon>
        <taxon>Gunneridae</taxon>
        <taxon>Pentapetalae</taxon>
        <taxon>rosids</taxon>
        <taxon>fabids</taxon>
        <taxon>Fabales</taxon>
        <taxon>Fabaceae</taxon>
        <taxon>Papilionoideae</taxon>
        <taxon>50 kb inversion clade</taxon>
        <taxon>NPAAA clade</taxon>
        <taxon>Hologalegina</taxon>
        <taxon>IRL clade</taxon>
        <taxon>Trifolieae</taxon>
        <taxon>Medicago</taxon>
    </lineage>
</organism>
<dbReference type="EnsemblPlants" id="KEH40377">
    <property type="protein sequence ID" value="KEH40377"/>
    <property type="gene ID" value="MTR_1g028060"/>
</dbReference>
<dbReference type="EMBL" id="CM001217">
    <property type="protein sequence ID" value="KEH40377.1"/>
    <property type="molecule type" value="Genomic_DNA"/>
</dbReference>
<evidence type="ECO:0000313" key="3">
    <source>
        <dbReference type="Proteomes" id="UP000002051"/>
    </source>
</evidence>
<dbReference type="HOGENOM" id="CLU_2530834_0_0_1"/>
<sequence>MYYADTASCLDQQTYVIVGDPHFGILQPQCRVELVTLTSSWRDTLHAYDIKGVFGKRKVSSKELRELVPYVFYRHLFQSSPLVF</sequence>